<dbReference type="Proteomes" id="UP001476282">
    <property type="component" value="Unassembled WGS sequence"/>
</dbReference>
<dbReference type="PROSITE" id="PS51257">
    <property type="entry name" value="PROKAR_LIPOPROTEIN"/>
    <property type="match status" value="1"/>
</dbReference>
<feature type="region of interest" description="Disordered" evidence="1">
    <location>
        <begin position="189"/>
        <end position="242"/>
    </location>
</feature>
<name>A0ABP9UTK2_9BACT</name>
<sequence length="242" mass="27284">MKPVPILIALSLCGCSTDYMRNKHDRLHSQYDSPLPPGTEVLEDIPMESNAAVARAADYKAYPVSRYVDPANKEVMHERHVIYRRERPETWRLRPDPDKKILIGPTVGLRNPVALDRPVSQELNAELNRQRIVTRELMTLRENAELGDARARQLLAAASKMDRQSDEMLEQIRSYNSQLAAMRTEIDTLKQQSRQSAPAVPENPEIPEIEDATPKGAPSLIKPEVRRGELPKEGSPGGIKPR</sequence>
<gene>
    <name evidence="2" type="ORF">Hsar01_03264</name>
</gene>
<accession>A0ABP9UTK2</accession>
<feature type="compositionally biased region" description="Basic and acidic residues" evidence="1">
    <location>
        <begin position="223"/>
        <end position="232"/>
    </location>
</feature>
<evidence type="ECO:0000313" key="2">
    <source>
        <dbReference type="EMBL" id="GAA5484026.1"/>
    </source>
</evidence>
<comment type="caution">
    <text evidence="2">The sequence shown here is derived from an EMBL/GenBank/DDBJ whole genome shotgun (WGS) entry which is preliminary data.</text>
</comment>
<evidence type="ECO:0008006" key="4">
    <source>
        <dbReference type="Google" id="ProtNLM"/>
    </source>
</evidence>
<reference evidence="2 3" key="1">
    <citation type="submission" date="2024-02" db="EMBL/GenBank/DDBJ databases">
        <title>Haloferula sargassicola NBRC 104335.</title>
        <authorList>
            <person name="Ichikawa N."/>
            <person name="Katano-Makiyama Y."/>
            <person name="Hidaka K."/>
        </authorList>
    </citation>
    <scope>NUCLEOTIDE SEQUENCE [LARGE SCALE GENOMIC DNA]</scope>
    <source>
        <strain evidence="2 3">NBRC 104335</strain>
    </source>
</reference>
<proteinExistence type="predicted"/>
<dbReference type="RefSeq" id="WP_353568125.1">
    <property type="nucleotide sequence ID" value="NZ_BAABRI010000019.1"/>
</dbReference>
<protein>
    <recommendedName>
        <fullName evidence="4">Lipoprotein</fullName>
    </recommendedName>
</protein>
<dbReference type="EMBL" id="BAABRI010000019">
    <property type="protein sequence ID" value="GAA5484026.1"/>
    <property type="molecule type" value="Genomic_DNA"/>
</dbReference>
<evidence type="ECO:0000313" key="3">
    <source>
        <dbReference type="Proteomes" id="UP001476282"/>
    </source>
</evidence>
<keyword evidence="3" id="KW-1185">Reference proteome</keyword>
<organism evidence="2 3">
    <name type="scientific">Haloferula sargassicola</name>
    <dbReference type="NCBI Taxonomy" id="490096"/>
    <lineage>
        <taxon>Bacteria</taxon>
        <taxon>Pseudomonadati</taxon>
        <taxon>Verrucomicrobiota</taxon>
        <taxon>Verrucomicrobiia</taxon>
        <taxon>Verrucomicrobiales</taxon>
        <taxon>Verrucomicrobiaceae</taxon>
        <taxon>Haloferula</taxon>
    </lineage>
</organism>
<evidence type="ECO:0000256" key="1">
    <source>
        <dbReference type="SAM" id="MobiDB-lite"/>
    </source>
</evidence>